<dbReference type="PROSITE" id="PS50990">
    <property type="entry name" value="PEPTIDASE_C39"/>
    <property type="match status" value="1"/>
</dbReference>
<organism evidence="2 3">
    <name type="scientific">Dyella psychrodurans</name>
    <dbReference type="NCBI Taxonomy" id="1927960"/>
    <lineage>
        <taxon>Bacteria</taxon>
        <taxon>Pseudomonadati</taxon>
        <taxon>Pseudomonadota</taxon>
        <taxon>Gammaproteobacteria</taxon>
        <taxon>Lysobacterales</taxon>
        <taxon>Rhodanobacteraceae</taxon>
        <taxon>Dyella</taxon>
    </lineage>
</organism>
<feature type="domain" description="Peptidase C39" evidence="1">
    <location>
        <begin position="81"/>
        <end position="211"/>
    </location>
</feature>
<sequence>MWKPPARPLRAGGLPFDGCGDRDVRLAGLHIAGLLGLATACWSMHALAGDVSFANVLPNGAQYETRVTSMQELRFANIVRQHTDYSCGAAALATILRYAYHLDVDEYTVIDGMLGQADPTLVKERGFSMLDIKHYVESLGMRGRGYRVDTARLHTLRVPVIVLMDVRGYRHFVVLKQVHGDHVELADPILGNRTMMLDDFMKAWPSHVLFVVIGSDFDRSTVLLQPVDKPSARSLFERQGGAITDAELLDFGFTHADLF</sequence>
<dbReference type="CDD" id="cd02423">
    <property type="entry name" value="Peptidase_C39G"/>
    <property type="match status" value="1"/>
</dbReference>
<gene>
    <name evidence="2" type="ORF">DWU99_18680</name>
</gene>
<dbReference type="AlphaFoldDB" id="A0A370WX44"/>
<protein>
    <submittedName>
        <fullName evidence="2">Peptidase</fullName>
    </submittedName>
</protein>
<evidence type="ECO:0000259" key="1">
    <source>
        <dbReference type="PROSITE" id="PS50990"/>
    </source>
</evidence>
<comment type="caution">
    <text evidence="2">The sequence shown here is derived from an EMBL/GenBank/DDBJ whole genome shotgun (WGS) entry which is preliminary data.</text>
</comment>
<reference evidence="2 3" key="1">
    <citation type="submission" date="2018-07" db="EMBL/GenBank/DDBJ databases">
        <title>Dyella monticola sp. nov. and Dyella psychrodurans sp. nov. isolated from monsoon evergreen broad-leaved forest soil of Dinghu Mountain, China.</title>
        <authorList>
            <person name="Gao Z."/>
            <person name="Qiu L."/>
        </authorList>
    </citation>
    <scope>NUCLEOTIDE SEQUENCE [LARGE SCALE GENOMIC DNA]</scope>
    <source>
        <strain evidence="2 3">4MSK11</strain>
    </source>
</reference>
<dbReference type="Proteomes" id="UP000255334">
    <property type="component" value="Unassembled WGS sequence"/>
</dbReference>
<dbReference type="GO" id="GO:0005524">
    <property type="term" value="F:ATP binding"/>
    <property type="evidence" value="ECO:0007669"/>
    <property type="project" value="InterPro"/>
</dbReference>
<dbReference type="OrthoDB" id="13401at2"/>
<dbReference type="EMBL" id="QRBF01000009">
    <property type="protein sequence ID" value="RDS80718.1"/>
    <property type="molecule type" value="Genomic_DNA"/>
</dbReference>
<evidence type="ECO:0000313" key="2">
    <source>
        <dbReference type="EMBL" id="RDS80718.1"/>
    </source>
</evidence>
<accession>A0A370WX44</accession>
<dbReference type="GO" id="GO:0016020">
    <property type="term" value="C:membrane"/>
    <property type="evidence" value="ECO:0007669"/>
    <property type="project" value="InterPro"/>
</dbReference>
<dbReference type="Pfam" id="PF03412">
    <property type="entry name" value="Peptidase_C39"/>
    <property type="match status" value="1"/>
</dbReference>
<dbReference type="Gene3D" id="3.90.70.10">
    <property type="entry name" value="Cysteine proteinases"/>
    <property type="match status" value="1"/>
</dbReference>
<name>A0A370WX44_9GAMM</name>
<evidence type="ECO:0000313" key="3">
    <source>
        <dbReference type="Proteomes" id="UP000255334"/>
    </source>
</evidence>
<dbReference type="InterPro" id="IPR005074">
    <property type="entry name" value="Peptidase_C39"/>
</dbReference>
<dbReference type="GO" id="GO:0006508">
    <property type="term" value="P:proteolysis"/>
    <property type="evidence" value="ECO:0007669"/>
    <property type="project" value="InterPro"/>
</dbReference>
<keyword evidence="3" id="KW-1185">Reference proteome</keyword>
<proteinExistence type="predicted"/>
<dbReference type="GO" id="GO:0008233">
    <property type="term" value="F:peptidase activity"/>
    <property type="evidence" value="ECO:0007669"/>
    <property type="project" value="InterPro"/>
</dbReference>